<dbReference type="RefSeq" id="WP_133253698.1">
    <property type="nucleotide sequence ID" value="NZ_JACHVZ010000006.1"/>
</dbReference>
<protein>
    <submittedName>
        <fullName evidence="1">Uncharacterized protein</fullName>
    </submittedName>
</protein>
<gene>
    <name evidence="1" type="ORF">FHX59_002304</name>
</gene>
<name>A0ABR6FLG2_9BURK</name>
<dbReference type="Proteomes" id="UP000533533">
    <property type="component" value="Unassembled WGS sequence"/>
</dbReference>
<reference evidence="1 2" key="1">
    <citation type="submission" date="2020-08" db="EMBL/GenBank/DDBJ databases">
        <title>Genomic Encyclopedia of Type Strains, Phase IV (KMG-V): Genome sequencing to study the core and pangenomes of soil and plant-associated prokaryotes.</title>
        <authorList>
            <person name="Whitman W."/>
        </authorList>
    </citation>
    <scope>NUCLEOTIDE SEQUENCE [LARGE SCALE GENOMIC DNA]</scope>
    <source>
        <strain evidence="1 2">SRMrh-85</strain>
    </source>
</reference>
<dbReference type="EMBL" id="JACHVZ010000006">
    <property type="protein sequence ID" value="MBB2927883.1"/>
    <property type="molecule type" value="Genomic_DNA"/>
</dbReference>
<accession>A0ABR6FLG2</accession>
<evidence type="ECO:0000313" key="2">
    <source>
        <dbReference type="Proteomes" id="UP000533533"/>
    </source>
</evidence>
<organism evidence="1 2">
    <name type="scientific">Paraburkholderia silvatlantica</name>
    <dbReference type="NCBI Taxonomy" id="321895"/>
    <lineage>
        <taxon>Bacteria</taxon>
        <taxon>Pseudomonadati</taxon>
        <taxon>Pseudomonadota</taxon>
        <taxon>Betaproteobacteria</taxon>
        <taxon>Burkholderiales</taxon>
        <taxon>Burkholderiaceae</taxon>
        <taxon>Paraburkholderia</taxon>
    </lineage>
</organism>
<evidence type="ECO:0000313" key="1">
    <source>
        <dbReference type="EMBL" id="MBB2927883.1"/>
    </source>
</evidence>
<proteinExistence type="predicted"/>
<sequence length="78" mass="8446">MGNDKQIALRPSNEVNVVEASTHSKMIRLLPKSGAFVIDDASCGDQGGFLFGVGRNALVSERPAPFVHFSAEHLNVYM</sequence>
<comment type="caution">
    <text evidence="1">The sequence shown here is derived from an EMBL/GenBank/DDBJ whole genome shotgun (WGS) entry which is preliminary data.</text>
</comment>
<keyword evidence="2" id="KW-1185">Reference proteome</keyword>